<reference evidence="3" key="1">
    <citation type="journal article" date="2014" name="Front. Microbiol.">
        <title>High frequency of phylogenetically diverse reductive dehalogenase-homologous genes in deep subseafloor sedimentary metagenomes.</title>
        <authorList>
            <person name="Kawai M."/>
            <person name="Futagami T."/>
            <person name="Toyoda A."/>
            <person name="Takaki Y."/>
            <person name="Nishi S."/>
            <person name="Hori S."/>
            <person name="Arai W."/>
            <person name="Tsubouchi T."/>
            <person name="Morono Y."/>
            <person name="Uchiyama I."/>
            <person name="Ito T."/>
            <person name="Fujiyama A."/>
            <person name="Inagaki F."/>
            <person name="Takami H."/>
        </authorList>
    </citation>
    <scope>NUCLEOTIDE SEQUENCE</scope>
    <source>
        <strain evidence="3">Expedition CK06-06</strain>
    </source>
</reference>
<keyword evidence="2" id="KW-0472">Membrane</keyword>
<gene>
    <name evidence="3" type="ORF">S12H4_30480</name>
</gene>
<keyword evidence="2" id="KW-0812">Transmembrane</keyword>
<feature type="region of interest" description="Disordered" evidence="1">
    <location>
        <begin position="28"/>
        <end position="49"/>
    </location>
</feature>
<accession>X1SB27</accession>
<feature type="transmembrane region" description="Helical" evidence="2">
    <location>
        <begin position="49"/>
        <end position="68"/>
    </location>
</feature>
<evidence type="ECO:0000256" key="2">
    <source>
        <dbReference type="SAM" id="Phobius"/>
    </source>
</evidence>
<dbReference type="AlphaFoldDB" id="X1SB27"/>
<keyword evidence="2" id="KW-1133">Transmembrane helix</keyword>
<protein>
    <submittedName>
        <fullName evidence="3">Uncharacterized protein</fullName>
    </submittedName>
</protein>
<evidence type="ECO:0000313" key="3">
    <source>
        <dbReference type="EMBL" id="GAI90237.1"/>
    </source>
</evidence>
<sequence>PEAASERDKWRDLIYAIQMVCDTINYAKKADGGSNPGNPNPNPKSGGGSSTWLLIPAAGVLGLLAGWLRSR</sequence>
<proteinExistence type="predicted"/>
<evidence type="ECO:0000256" key="1">
    <source>
        <dbReference type="SAM" id="MobiDB-lite"/>
    </source>
</evidence>
<dbReference type="EMBL" id="BARW01017682">
    <property type="protein sequence ID" value="GAI90237.1"/>
    <property type="molecule type" value="Genomic_DNA"/>
</dbReference>
<name>X1SB27_9ZZZZ</name>
<comment type="caution">
    <text evidence="3">The sequence shown here is derived from an EMBL/GenBank/DDBJ whole genome shotgun (WGS) entry which is preliminary data.</text>
</comment>
<feature type="non-terminal residue" evidence="3">
    <location>
        <position position="1"/>
    </location>
</feature>
<organism evidence="3">
    <name type="scientific">marine sediment metagenome</name>
    <dbReference type="NCBI Taxonomy" id="412755"/>
    <lineage>
        <taxon>unclassified sequences</taxon>
        <taxon>metagenomes</taxon>
        <taxon>ecological metagenomes</taxon>
    </lineage>
</organism>